<keyword evidence="1" id="KW-0167">Capsid protein</keyword>
<comment type="caution">
    <text evidence="1">The sequence shown here is derived from an EMBL/GenBank/DDBJ whole genome shotgun (WGS) entry which is preliminary data.</text>
</comment>
<sequence length="176" mass="19297">MQQMEASNSICASKYKEIITKAVCGNATKFFTLTQLIEPPKGQCPTKILGTTVTKLRLGNVTNIAKAMTGQDLGAKISGSFEIHVWYAHNNGNSTDATRQHVQFEKFIPIPDLDEGTIRILEARVETIKSPECLESSVTGEHNIKVKVELGVFVELIGETRILVCTCQPDGEDDDS</sequence>
<proteinExistence type="predicted"/>
<keyword evidence="2" id="KW-1185">Reference proteome</keyword>
<dbReference type="Proteomes" id="UP000323166">
    <property type="component" value="Unassembled WGS sequence"/>
</dbReference>
<accession>A0A5S4ZTH0</accession>
<evidence type="ECO:0000313" key="2">
    <source>
        <dbReference type="Proteomes" id="UP000323166"/>
    </source>
</evidence>
<dbReference type="AlphaFoldDB" id="A0A5S4ZTH0"/>
<dbReference type="InterPro" id="IPR018901">
    <property type="entry name" value="Spore_coat_CotE"/>
</dbReference>
<reference evidence="1 2" key="1">
    <citation type="submission" date="2019-07" db="EMBL/GenBank/DDBJ databases">
        <title>Genomic Encyclopedia of Type Strains, Phase I: the one thousand microbial genomes (KMG-I) project.</title>
        <authorList>
            <person name="Kyrpides N."/>
        </authorList>
    </citation>
    <scope>NUCLEOTIDE SEQUENCE [LARGE SCALE GENOMIC DNA]</scope>
    <source>
        <strain evidence="1 2">DSM 6562</strain>
    </source>
</reference>
<dbReference type="EMBL" id="VNHM01000006">
    <property type="protein sequence ID" value="TYO95984.1"/>
    <property type="molecule type" value="Genomic_DNA"/>
</dbReference>
<protein>
    <submittedName>
        <fullName evidence="1">Spore coat protein E</fullName>
    </submittedName>
</protein>
<name>A0A5S4ZTH0_9FIRM</name>
<gene>
    <name evidence="1" type="ORF">LX24_01374</name>
</gene>
<evidence type="ECO:0000313" key="1">
    <source>
        <dbReference type="EMBL" id="TYO95984.1"/>
    </source>
</evidence>
<dbReference type="Pfam" id="PF10628">
    <property type="entry name" value="CotE"/>
    <property type="match status" value="1"/>
</dbReference>
<organism evidence="1 2">
    <name type="scientific">Desulfallas thermosapovorans DSM 6562</name>
    <dbReference type="NCBI Taxonomy" id="1121431"/>
    <lineage>
        <taxon>Bacteria</taxon>
        <taxon>Bacillati</taxon>
        <taxon>Bacillota</taxon>
        <taxon>Clostridia</taxon>
        <taxon>Eubacteriales</taxon>
        <taxon>Desulfallaceae</taxon>
        <taxon>Desulfallas</taxon>
    </lineage>
</organism>
<keyword evidence="1" id="KW-0946">Virion</keyword>